<reference evidence="1" key="1">
    <citation type="submission" date="2017-05" db="UniProtKB">
        <authorList>
            <consortium name="EnsemblMetazoa"/>
        </authorList>
    </citation>
    <scope>IDENTIFICATION</scope>
</reference>
<protein>
    <submittedName>
        <fullName evidence="1">Uncharacterized protein</fullName>
    </submittedName>
</protein>
<dbReference type="InParanoid" id="A0A1X7U233"/>
<dbReference type="AlphaFoldDB" id="A0A1X7U233"/>
<evidence type="ECO:0000313" key="1">
    <source>
        <dbReference type="EnsemblMetazoa" id="Aqu2.1.21713_001"/>
    </source>
</evidence>
<organism evidence="1">
    <name type="scientific">Amphimedon queenslandica</name>
    <name type="common">Sponge</name>
    <dbReference type="NCBI Taxonomy" id="400682"/>
    <lineage>
        <taxon>Eukaryota</taxon>
        <taxon>Metazoa</taxon>
        <taxon>Porifera</taxon>
        <taxon>Demospongiae</taxon>
        <taxon>Heteroscleromorpha</taxon>
        <taxon>Haplosclerida</taxon>
        <taxon>Niphatidae</taxon>
        <taxon>Amphimedon</taxon>
    </lineage>
</organism>
<dbReference type="EnsemblMetazoa" id="Aqu2.1.21713_001">
    <property type="protein sequence ID" value="Aqu2.1.21713_001"/>
    <property type="gene ID" value="Aqu2.1.21713"/>
</dbReference>
<sequence>LYHSPEVVDDLLPSSMKGVDFENISYDNSPIAIPVDTDGTCDVAGVVEVSCIDRVEECYDESESEDDNFDNNRVYTNKRKPTLKWHCTDRCKPLLESDISSIIEVR</sequence>
<name>A0A1X7U233_AMPQE</name>
<proteinExistence type="predicted"/>
<accession>A0A1X7U233</accession>